<sequence>MWQVIHNAYIHSSTSLRKSLFKRMCTHVDDASPRVSYITASLYRELQKLKKKTSKANVN</sequence>
<dbReference type="EMBL" id="CM015722">
    <property type="protein sequence ID" value="KAF3696183.1"/>
    <property type="molecule type" value="Genomic_DNA"/>
</dbReference>
<protein>
    <submittedName>
        <fullName evidence="1">Uncharacterized protein</fullName>
    </submittedName>
</protein>
<reference evidence="2" key="2">
    <citation type="submission" date="2019-02" db="EMBL/GenBank/DDBJ databases">
        <title>Opniocepnalus argus Var Kimnra genome.</title>
        <authorList>
            <person name="Zhou C."/>
            <person name="Xiao S."/>
        </authorList>
    </citation>
    <scope>NUCLEOTIDE SEQUENCE [LARGE SCALE GENOMIC DNA]</scope>
</reference>
<name>A0A6G1Q1C7_CHAAH</name>
<reference evidence="1 2" key="1">
    <citation type="submission" date="2019-02" db="EMBL/GenBank/DDBJ databases">
        <title>Opniocepnalus argus genome.</title>
        <authorList>
            <person name="Zhou C."/>
            <person name="Xiao S."/>
        </authorList>
    </citation>
    <scope>NUCLEOTIDE SEQUENCE [LARGE SCALE GENOMIC DNA]</scope>
    <source>
        <strain evidence="1">OARG1902GOOAL</strain>
        <tissue evidence="1">Muscle</tissue>
    </source>
</reference>
<gene>
    <name evidence="1" type="ORF">EXN66_Car011859</name>
</gene>
<evidence type="ECO:0000313" key="2">
    <source>
        <dbReference type="Proteomes" id="UP000503349"/>
    </source>
</evidence>
<evidence type="ECO:0000313" key="1">
    <source>
        <dbReference type="EMBL" id="KAF3696183.1"/>
    </source>
</evidence>
<keyword evidence="2" id="KW-1185">Reference proteome</keyword>
<proteinExistence type="predicted"/>
<dbReference type="AlphaFoldDB" id="A0A6G1Q1C7"/>
<accession>A0A6G1Q1C7</accession>
<dbReference type="Proteomes" id="UP000503349">
    <property type="component" value="Chromosome 11"/>
</dbReference>
<organism evidence="1 2">
    <name type="scientific">Channa argus</name>
    <name type="common">Northern snakehead</name>
    <name type="synonym">Ophicephalus argus</name>
    <dbReference type="NCBI Taxonomy" id="215402"/>
    <lineage>
        <taxon>Eukaryota</taxon>
        <taxon>Metazoa</taxon>
        <taxon>Chordata</taxon>
        <taxon>Craniata</taxon>
        <taxon>Vertebrata</taxon>
        <taxon>Euteleostomi</taxon>
        <taxon>Actinopterygii</taxon>
        <taxon>Neopterygii</taxon>
        <taxon>Teleostei</taxon>
        <taxon>Neoteleostei</taxon>
        <taxon>Acanthomorphata</taxon>
        <taxon>Anabantaria</taxon>
        <taxon>Anabantiformes</taxon>
        <taxon>Channoidei</taxon>
        <taxon>Channidae</taxon>
        <taxon>Channa</taxon>
    </lineage>
</organism>